<dbReference type="InterPro" id="IPR011989">
    <property type="entry name" value="ARM-like"/>
</dbReference>
<proteinExistence type="predicted"/>
<gene>
    <name evidence="1" type="ORF">IW256_000251</name>
</gene>
<accession>A0A931DG56</accession>
<comment type="caution">
    <text evidence="1">The sequence shown here is derived from an EMBL/GenBank/DDBJ whole genome shotgun (WGS) entry which is preliminary data.</text>
</comment>
<dbReference type="Gene3D" id="1.25.10.10">
    <property type="entry name" value="Leucine-rich Repeat Variant"/>
    <property type="match status" value="1"/>
</dbReference>
<organism evidence="1 2">
    <name type="scientific">Actinomadura viridis</name>
    <dbReference type="NCBI Taxonomy" id="58110"/>
    <lineage>
        <taxon>Bacteria</taxon>
        <taxon>Bacillati</taxon>
        <taxon>Actinomycetota</taxon>
        <taxon>Actinomycetes</taxon>
        <taxon>Streptosporangiales</taxon>
        <taxon>Thermomonosporaceae</taxon>
        <taxon>Actinomadura</taxon>
    </lineage>
</organism>
<dbReference type="EMBL" id="JADOUA010000001">
    <property type="protein sequence ID" value="MBG6086138.1"/>
    <property type="molecule type" value="Genomic_DNA"/>
</dbReference>
<evidence type="ECO:0000313" key="2">
    <source>
        <dbReference type="Proteomes" id="UP000614047"/>
    </source>
</evidence>
<reference evidence="1" key="1">
    <citation type="submission" date="2020-11" db="EMBL/GenBank/DDBJ databases">
        <title>Sequencing the genomes of 1000 actinobacteria strains.</title>
        <authorList>
            <person name="Klenk H.-P."/>
        </authorList>
    </citation>
    <scope>NUCLEOTIDE SEQUENCE</scope>
    <source>
        <strain evidence="1">DSM 43175</strain>
    </source>
</reference>
<dbReference type="InterPro" id="IPR016024">
    <property type="entry name" value="ARM-type_fold"/>
</dbReference>
<dbReference type="Proteomes" id="UP000614047">
    <property type="component" value="Unassembled WGS sequence"/>
</dbReference>
<protein>
    <recommendedName>
        <fullName evidence="3">HEAT repeat protein</fullName>
    </recommendedName>
</protein>
<dbReference type="SUPFAM" id="SSF48371">
    <property type="entry name" value="ARM repeat"/>
    <property type="match status" value="1"/>
</dbReference>
<evidence type="ECO:0000313" key="1">
    <source>
        <dbReference type="EMBL" id="MBG6086138.1"/>
    </source>
</evidence>
<name>A0A931DG56_9ACTN</name>
<dbReference type="RefSeq" id="WP_197009187.1">
    <property type="nucleotide sequence ID" value="NZ_BAABES010000017.1"/>
</dbReference>
<sequence>MGNAGAIDWRELADRCGYDGPDDLWLRALRALCSTDDDEADFDDPWAFIGDNIESLGWSDVASLVALITNREAVPEHREALVDVLTRAATGTGDVVPFGYPAASTLAEAKAIAAGEREPGPGWEADVQRVRQQRFLIRVDAYYDVAEVLPDLLPLLADDDLSVRRGVANLVGCFPEKAGIVLPSLRARLDVETVPGVLATVAVSAAMLVHATDPTDATLADALTGLLTAESPTLRGGAAVALARLRGPDVPPAAVDELLVWAARPKSARYTAFDLAEAAVCCLRMCEVPADRALPVLVESLPRLDFSQGLNLARPLLEYTFPDGPIEKGQPFDALTPTQRWVMRAVAAARNLWAAGNFDDIMAEYGLPASAVKTEGEPEPFQAWVTLGQQNTTITERGVGQGAFLLRVGMEHADHVTRIKKRVDDRLHEEWSSTYEDGESFLDFLDTLFDAYIAEFRTQFPGTQVQVRKRNRLELSVLEGPPTFVAPVGTPG</sequence>
<keyword evidence="2" id="KW-1185">Reference proteome</keyword>
<evidence type="ECO:0008006" key="3">
    <source>
        <dbReference type="Google" id="ProtNLM"/>
    </source>
</evidence>
<dbReference type="AlphaFoldDB" id="A0A931DG56"/>